<gene>
    <name evidence="2" type="ORF">chiPu_0003502</name>
</gene>
<dbReference type="AlphaFoldDB" id="A0A401S3W4"/>
<evidence type="ECO:0000313" key="2">
    <source>
        <dbReference type="EMBL" id="GCC25097.1"/>
    </source>
</evidence>
<feature type="region of interest" description="Disordered" evidence="1">
    <location>
        <begin position="46"/>
        <end position="95"/>
    </location>
</feature>
<protein>
    <submittedName>
        <fullName evidence="2">Uncharacterized protein</fullName>
    </submittedName>
</protein>
<comment type="caution">
    <text evidence="2">The sequence shown here is derived from an EMBL/GenBank/DDBJ whole genome shotgun (WGS) entry which is preliminary data.</text>
</comment>
<feature type="compositionally biased region" description="Basic residues" evidence="1">
    <location>
        <begin position="72"/>
        <end position="85"/>
    </location>
</feature>
<proteinExistence type="predicted"/>
<reference evidence="2 3" key="1">
    <citation type="journal article" date="2018" name="Nat. Ecol. Evol.">
        <title>Shark genomes provide insights into elasmobranch evolution and the origin of vertebrates.</title>
        <authorList>
            <person name="Hara Y"/>
            <person name="Yamaguchi K"/>
            <person name="Onimaru K"/>
            <person name="Kadota M"/>
            <person name="Koyanagi M"/>
            <person name="Keeley SD"/>
            <person name="Tatsumi K"/>
            <person name="Tanaka K"/>
            <person name="Motone F"/>
            <person name="Kageyama Y"/>
            <person name="Nozu R"/>
            <person name="Adachi N"/>
            <person name="Nishimura O"/>
            <person name="Nakagawa R"/>
            <person name="Tanegashima C"/>
            <person name="Kiyatake I"/>
            <person name="Matsumoto R"/>
            <person name="Murakumo K"/>
            <person name="Nishida K"/>
            <person name="Terakita A"/>
            <person name="Kuratani S"/>
            <person name="Sato K"/>
            <person name="Hyodo S Kuraku.S."/>
        </authorList>
    </citation>
    <scope>NUCLEOTIDE SEQUENCE [LARGE SCALE GENOMIC DNA]</scope>
</reference>
<dbReference type="EMBL" id="BEZZ01000076">
    <property type="protein sequence ID" value="GCC25097.1"/>
    <property type="molecule type" value="Genomic_DNA"/>
</dbReference>
<evidence type="ECO:0000313" key="3">
    <source>
        <dbReference type="Proteomes" id="UP000287033"/>
    </source>
</evidence>
<name>A0A401S3W4_CHIPU</name>
<feature type="compositionally biased region" description="Basic and acidic residues" evidence="1">
    <location>
        <begin position="61"/>
        <end position="71"/>
    </location>
</feature>
<dbReference type="Proteomes" id="UP000287033">
    <property type="component" value="Unassembled WGS sequence"/>
</dbReference>
<organism evidence="2 3">
    <name type="scientific">Chiloscyllium punctatum</name>
    <name type="common">Brownbanded bambooshark</name>
    <name type="synonym">Hemiscyllium punctatum</name>
    <dbReference type="NCBI Taxonomy" id="137246"/>
    <lineage>
        <taxon>Eukaryota</taxon>
        <taxon>Metazoa</taxon>
        <taxon>Chordata</taxon>
        <taxon>Craniata</taxon>
        <taxon>Vertebrata</taxon>
        <taxon>Chondrichthyes</taxon>
        <taxon>Elasmobranchii</taxon>
        <taxon>Galeomorphii</taxon>
        <taxon>Galeoidea</taxon>
        <taxon>Orectolobiformes</taxon>
        <taxon>Hemiscylliidae</taxon>
        <taxon>Chiloscyllium</taxon>
    </lineage>
</organism>
<accession>A0A401S3W4</accession>
<evidence type="ECO:0000256" key="1">
    <source>
        <dbReference type="SAM" id="MobiDB-lite"/>
    </source>
</evidence>
<sequence>MGAAGSVSSEPYGGINDGEYVSAETLYTRRGRTQFYRLQLRKRAAFPSPGTGRVSLPLSKDPSERAFSQEKSKKKKSNTATKRRLLGWSNSPRCI</sequence>
<keyword evidence="3" id="KW-1185">Reference proteome</keyword>